<proteinExistence type="predicted"/>
<name>A0A068QSY1_9GAMM</name>
<dbReference type="AlphaFoldDB" id="A0A068QSY1"/>
<protein>
    <submittedName>
        <fullName evidence="1">Uncharacterized protein</fullName>
    </submittedName>
</protein>
<dbReference type="Gene3D" id="2.30.110.10">
    <property type="entry name" value="Electron Transport, Fmn-binding Protein, Chain A"/>
    <property type="match status" value="1"/>
</dbReference>
<dbReference type="InterPro" id="IPR007396">
    <property type="entry name" value="TR_PAI2-type"/>
</dbReference>
<dbReference type="EMBL" id="FO704550">
    <property type="protein sequence ID" value="CDG17904.1"/>
    <property type="molecule type" value="Genomic_DNA"/>
</dbReference>
<evidence type="ECO:0000313" key="1">
    <source>
        <dbReference type="EMBL" id="CDG17904.1"/>
    </source>
</evidence>
<dbReference type="Pfam" id="PF04299">
    <property type="entry name" value="FMN_bind_2"/>
    <property type="match status" value="1"/>
</dbReference>
<accession>A0A068QSY1</accession>
<dbReference type="KEGG" id="xdo:XDD1_2205"/>
<evidence type="ECO:0000313" key="2">
    <source>
        <dbReference type="Proteomes" id="UP000032721"/>
    </source>
</evidence>
<organism evidence="1 2">
    <name type="scientific">Xenorhabdus doucetiae</name>
    <dbReference type="NCBI Taxonomy" id="351671"/>
    <lineage>
        <taxon>Bacteria</taxon>
        <taxon>Pseudomonadati</taxon>
        <taxon>Pseudomonadota</taxon>
        <taxon>Gammaproteobacteria</taxon>
        <taxon>Enterobacterales</taxon>
        <taxon>Morganellaceae</taxon>
        <taxon>Xenorhabdus</taxon>
    </lineage>
</organism>
<dbReference type="RefSeq" id="WP_197540985.1">
    <property type="nucleotide sequence ID" value="NZ_CAWMED010000001.1"/>
</dbReference>
<dbReference type="Proteomes" id="UP000032721">
    <property type="component" value="Chromosome"/>
</dbReference>
<gene>
    <name evidence="1" type="ORF">XDD1_2205</name>
</gene>
<dbReference type="HOGENOM" id="CLU_3031482_0_0_6"/>
<dbReference type="InterPro" id="IPR012349">
    <property type="entry name" value="Split_barrel_FMN-bd"/>
</dbReference>
<sequence length="55" mass="6293">MYLIIYLPIWYESENAVPTWDYTAVHCYGVTKILSGDETKLALEALLINVAFVQL</sequence>
<reference evidence="1 2" key="1">
    <citation type="submission" date="2013-07" db="EMBL/GenBank/DDBJ databases">
        <authorList>
            <person name="Genoscope - CEA"/>
        </authorList>
    </citation>
    <scope>NUCLEOTIDE SEQUENCE [LARGE SCALE GENOMIC DNA]</scope>
    <source>
        <strain evidence="2">FRM16 / DSM 17909</strain>
    </source>
</reference>